<evidence type="ECO:0000256" key="1">
    <source>
        <dbReference type="PROSITE-ProRule" id="PRU00169"/>
    </source>
</evidence>
<dbReference type="InterPro" id="IPR052048">
    <property type="entry name" value="ST_Response_Regulator"/>
</dbReference>
<dbReference type="Pfam" id="PF00072">
    <property type="entry name" value="Response_reg"/>
    <property type="match status" value="1"/>
</dbReference>
<feature type="domain" description="Response regulatory" evidence="3">
    <location>
        <begin position="9"/>
        <end position="128"/>
    </location>
</feature>
<keyword evidence="2" id="KW-0802">TPR repeat</keyword>
<dbReference type="PROSITE" id="PS50005">
    <property type="entry name" value="TPR"/>
    <property type="match status" value="1"/>
</dbReference>
<sequence>MAPTLSQKHFLVVDDFADMRSVLRGILRSLGVTNFDLAATGNEALAILQKRRPDIILCDYNLGEGKDGQQILEEARELGLIGVDTIYVMLTAENTREMVMAAIEYVPDSYLTKPFTSELLRTRLEKLLQQKAQLSGVNQALTAKDYTKAINEINTLLANEPKNRLELLKIKAEALISSNQLEDALKVYQSVLNDRDIRWARLGSGRVQLLRKNYTQAESTLRALISADRNMIQAYDVLANTLMAQGRVEESEKVLEQAAQLSPRGLKRQIKLGKVALNIGNTETAEKAFGRAVNLAKYSRYNHPSIHSGLAKSLTANGRHTEAIKVVSELGRNFSDHEEVEFFQATADAMIKANQGKLKEAAAALAIAEKAMEEASGAQASELGLEMVKAYVKIGRQDKAEAMLQSSIANNHDDDAFLAQVKQVCKSAGMAEAADKSIQKVQAEIIKVNNAGVRMIKQGEYDAAIKLLRKAADEMPGNKTLNLNVAKAIIMKIEQKGAQAEDIRLVRGYVEHVRAAAPDDWRLTDISARLQRLMTR</sequence>
<keyword evidence="1" id="KW-0597">Phosphoprotein</keyword>
<dbReference type="InterPro" id="IPR001789">
    <property type="entry name" value="Sig_transdc_resp-reg_receiver"/>
</dbReference>
<dbReference type="PROSITE" id="PS50110">
    <property type="entry name" value="RESPONSE_REGULATORY"/>
    <property type="match status" value="1"/>
</dbReference>
<dbReference type="Gene3D" id="3.40.50.2300">
    <property type="match status" value="1"/>
</dbReference>
<evidence type="ECO:0000259" key="3">
    <source>
        <dbReference type="PROSITE" id="PS50110"/>
    </source>
</evidence>
<dbReference type="SUPFAM" id="SSF48452">
    <property type="entry name" value="TPR-like"/>
    <property type="match status" value="2"/>
</dbReference>
<feature type="modified residue" description="4-aspartylphosphate" evidence="1">
    <location>
        <position position="59"/>
    </location>
</feature>
<evidence type="ECO:0000256" key="2">
    <source>
        <dbReference type="PROSITE-ProRule" id="PRU00339"/>
    </source>
</evidence>
<protein>
    <submittedName>
        <fullName evidence="4">Chemotaxis protein CheY</fullName>
    </submittedName>
</protein>
<dbReference type="Proteomes" id="UP001432180">
    <property type="component" value="Chromosome"/>
</dbReference>
<dbReference type="Gene3D" id="1.25.40.10">
    <property type="entry name" value="Tetratricopeptide repeat domain"/>
    <property type="match status" value="3"/>
</dbReference>
<keyword evidence="5" id="KW-1185">Reference proteome</keyword>
<dbReference type="Pfam" id="PF13374">
    <property type="entry name" value="TPR_10"/>
    <property type="match status" value="1"/>
</dbReference>
<dbReference type="EMBL" id="CP121472">
    <property type="protein sequence ID" value="WPL19513.1"/>
    <property type="molecule type" value="Genomic_DNA"/>
</dbReference>
<proteinExistence type="predicted"/>
<name>A0ABZ0SGT2_9GAMM</name>
<evidence type="ECO:0000313" key="4">
    <source>
        <dbReference type="EMBL" id="WPL19513.1"/>
    </source>
</evidence>
<dbReference type="SUPFAM" id="SSF52172">
    <property type="entry name" value="CheY-like"/>
    <property type="match status" value="1"/>
</dbReference>
<organism evidence="4 5">
    <name type="scientific">Thiorhodovibrio winogradskyi</name>
    <dbReference type="NCBI Taxonomy" id="77007"/>
    <lineage>
        <taxon>Bacteria</taxon>
        <taxon>Pseudomonadati</taxon>
        <taxon>Pseudomonadota</taxon>
        <taxon>Gammaproteobacteria</taxon>
        <taxon>Chromatiales</taxon>
        <taxon>Chromatiaceae</taxon>
        <taxon>Thiorhodovibrio</taxon>
    </lineage>
</organism>
<dbReference type="PANTHER" id="PTHR43228">
    <property type="entry name" value="TWO-COMPONENT RESPONSE REGULATOR"/>
    <property type="match status" value="1"/>
</dbReference>
<dbReference type="SMART" id="SM00448">
    <property type="entry name" value="REC"/>
    <property type="match status" value="1"/>
</dbReference>
<gene>
    <name evidence="4" type="primary">cheY_9</name>
    <name evidence="4" type="ORF">Thiowin_04644</name>
</gene>
<dbReference type="PANTHER" id="PTHR43228:SF1">
    <property type="entry name" value="TWO-COMPONENT RESPONSE REGULATOR ARR22"/>
    <property type="match status" value="1"/>
</dbReference>
<reference evidence="4 5" key="1">
    <citation type="journal article" date="2023" name="Microorganisms">
        <title>Thiorhodovibrio frisius and Trv. litoralis spp. nov., Two Novel Members from a Clade of Fastidious Purple Sulfur Bacteria That Exhibit Unique Red-Shifted Light-Harvesting Capabilities.</title>
        <authorList>
            <person name="Methner A."/>
            <person name="Kuzyk S.B."/>
            <person name="Petersen J."/>
            <person name="Bauer S."/>
            <person name="Brinkmann H."/>
            <person name="Sichau K."/>
            <person name="Wanner G."/>
            <person name="Wolf J."/>
            <person name="Neumann-Schaal M."/>
            <person name="Henke P."/>
            <person name="Tank M."/>
            <person name="Sproer C."/>
            <person name="Bunk B."/>
            <person name="Overmann J."/>
        </authorList>
    </citation>
    <scope>NUCLEOTIDE SEQUENCE [LARGE SCALE GENOMIC DNA]</scope>
    <source>
        <strain evidence="4 5">DSM 6702</strain>
    </source>
</reference>
<evidence type="ECO:0000313" key="5">
    <source>
        <dbReference type="Proteomes" id="UP001432180"/>
    </source>
</evidence>
<dbReference type="Pfam" id="PF13432">
    <property type="entry name" value="TPR_16"/>
    <property type="match status" value="1"/>
</dbReference>
<dbReference type="InterPro" id="IPR019734">
    <property type="entry name" value="TPR_rpt"/>
</dbReference>
<dbReference type="InterPro" id="IPR011990">
    <property type="entry name" value="TPR-like_helical_dom_sf"/>
</dbReference>
<dbReference type="InterPro" id="IPR011006">
    <property type="entry name" value="CheY-like_superfamily"/>
</dbReference>
<dbReference type="CDD" id="cd17589">
    <property type="entry name" value="REC_TPR"/>
    <property type="match status" value="1"/>
</dbReference>
<feature type="repeat" description="TPR" evidence="2">
    <location>
        <begin position="232"/>
        <end position="265"/>
    </location>
</feature>
<accession>A0ABZ0SGT2</accession>